<name>A0A9P7KP41_9HYPO</name>
<sequence>MLPFITLAGLAFANLATAGPCKPVRQTTVSSIESDSTTFSSVNSVSTTVSFIESVSSTISSVESASTTISVKSASSTIVSIESASTVSSAGSASSAISSIESVSSTALSVEDFSTTVSSAESASSTAPVATVITTSTNYPVPAISQSSDSSAVVISETSSEATTLSTVIVQDTTTTEASTTEAATSSTDIETSSGTAILTSETVLPTADQSCDNGGLDYAIYEHTFYNADPPHFSSFDATFFHDATPTYTGFTERIGIQPGTDWTKPFTIYEGSPSQKFQYKAVNHHGFLYAPETGTYEVTVPNSDEITLVWFGDKALSSWTRENADLEQDYPGGTSKSFQIDLEAGTYTPFRLLWANAQGELNFIAEVQAPGGKIIVNGDRADNKYLVREACDKSTPTFPSF</sequence>
<proteinExistence type="predicted"/>
<feature type="domain" description="PA14" evidence="2">
    <location>
        <begin position="232"/>
        <end position="383"/>
    </location>
</feature>
<dbReference type="EMBL" id="JAGPUO010000028">
    <property type="protein sequence ID" value="KAG5655545.1"/>
    <property type="molecule type" value="Genomic_DNA"/>
</dbReference>
<gene>
    <name evidence="3" type="ORF">KAF25_003882</name>
</gene>
<evidence type="ECO:0000256" key="1">
    <source>
        <dbReference type="SAM" id="SignalP"/>
    </source>
</evidence>
<dbReference type="PROSITE" id="PS51820">
    <property type="entry name" value="PA14"/>
    <property type="match status" value="1"/>
</dbReference>
<feature type="chain" id="PRO_5040112228" description="PA14 domain-containing protein" evidence="1">
    <location>
        <begin position="19"/>
        <end position="403"/>
    </location>
</feature>
<evidence type="ECO:0000259" key="2">
    <source>
        <dbReference type="PROSITE" id="PS51820"/>
    </source>
</evidence>
<organism evidence="3 4">
    <name type="scientific">Fusarium avenaceum</name>
    <dbReference type="NCBI Taxonomy" id="40199"/>
    <lineage>
        <taxon>Eukaryota</taxon>
        <taxon>Fungi</taxon>
        <taxon>Dikarya</taxon>
        <taxon>Ascomycota</taxon>
        <taxon>Pezizomycotina</taxon>
        <taxon>Sordariomycetes</taxon>
        <taxon>Hypocreomycetidae</taxon>
        <taxon>Hypocreales</taxon>
        <taxon>Nectriaceae</taxon>
        <taxon>Fusarium</taxon>
        <taxon>Fusarium tricinctum species complex</taxon>
    </lineage>
</organism>
<dbReference type="InterPro" id="IPR018871">
    <property type="entry name" value="GLEYA_adhesin_domain"/>
</dbReference>
<dbReference type="Gene3D" id="2.60.120.1560">
    <property type="match status" value="1"/>
</dbReference>
<dbReference type="AlphaFoldDB" id="A0A9P7KP41"/>
<keyword evidence="1" id="KW-0732">Signal</keyword>
<protein>
    <recommendedName>
        <fullName evidence="2">PA14 domain-containing protein</fullName>
    </recommendedName>
</protein>
<evidence type="ECO:0000313" key="3">
    <source>
        <dbReference type="EMBL" id="KAG5655545.1"/>
    </source>
</evidence>
<feature type="signal peptide" evidence="1">
    <location>
        <begin position="1"/>
        <end position="18"/>
    </location>
</feature>
<accession>A0A9P7KP41</accession>
<keyword evidence="4" id="KW-1185">Reference proteome</keyword>
<comment type="caution">
    <text evidence="3">The sequence shown here is derived from an EMBL/GenBank/DDBJ whole genome shotgun (WGS) entry which is preliminary data.</text>
</comment>
<dbReference type="Pfam" id="PF10528">
    <property type="entry name" value="GLEYA"/>
    <property type="match status" value="1"/>
</dbReference>
<reference evidence="3" key="1">
    <citation type="submission" date="2021-04" db="EMBL/GenBank/DDBJ databases">
        <title>Draft genome of Fusarium avenaceum strain F156N33, isolated from an atmospheric sample in Virginia.</title>
        <authorList>
            <person name="Yang S."/>
            <person name="Vinatzer B.A."/>
            <person name="Coleman J."/>
        </authorList>
    </citation>
    <scope>NUCLEOTIDE SEQUENCE</scope>
    <source>
        <strain evidence="3">F156N33</strain>
    </source>
</reference>
<dbReference type="InterPro" id="IPR037524">
    <property type="entry name" value="PA14/GLEYA"/>
</dbReference>
<evidence type="ECO:0000313" key="4">
    <source>
        <dbReference type="Proteomes" id="UP000782241"/>
    </source>
</evidence>
<dbReference type="Proteomes" id="UP000782241">
    <property type="component" value="Unassembled WGS sequence"/>
</dbReference>